<dbReference type="EMBL" id="JARIHO010000048">
    <property type="protein sequence ID" value="KAJ7322808.1"/>
    <property type="molecule type" value="Genomic_DNA"/>
</dbReference>
<dbReference type="Proteomes" id="UP001218218">
    <property type="component" value="Unassembled WGS sequence"/>
</dbReference>
<protein>
    <submittedName>
        <fullName evidence="1">Uncharacterized protein</fullName>
    </submittedName>
</protein>
<evidence type="ECO:0000313" key="2">
    <source>
        <dbReference type="Proteomes" id="UP001218218"/>
    </source>
</evidence>
<reference evidence="1" key="1">
    <citation type="submission" date="2023-03" db="EMBL/GenBank/DDBJ databases">
        <title>Massive genome expansion in bonnet fungi (Mycena s.s.) driven by repeated elements and novel gene families across ecological guilds.</title>
        <authorList>
            <consortium name="Lawrence Berkeley National Laboratory"/>
            <person name="Harder C.B."/>
            <person name="Miyauchi S."/>
            <person name="Viragh M."/>
            <person name="Kuo A."/>
            <person name="Thoen E."/>
            <person name="Andreopoulos B."/>
            <person name="Lu D."/>
            <person name="Skrede I."/>
            <person name="Drula E."/>
            <person name="Henrissat B."/>
            <person name="Morin E."/>
            <person name="Kohler A."/>
            <person name="Barry K."/>
            <person name="LaButti K."/>
            <person name="Morin E."/>
            <person name="Salamov A."/>
            <person name="Lipzen A."/>
            <person name="Mereny Z."/>
            <person name="Hegedus B."/>
            <person name="Baldrian P."/>
            <person name="Stursova M."/>
            <person name="Weitz H."/>
            <person name="Taylor A."/>
            <person name="Grigoriev I.V."/>
            <person name="Nagy L.G."/>
            <person name="Martin F."/>
            <person name="Kauserud H."/>
        </authorList>
    </citation>
    <scope>NUCLEOTIDE SEQUENCE</scope>
    <source>
        <strain evidence="1">CBHHK002</strain>
    </source>
</reference>
<gene>
    <name evidence="1" type="ORF">DFH08DRAFT_817955</name>
</gene>
<organism evidence="1 2">
    <name type="scientific">Mycena albidolilacea</name>
    <dbReference type="NCBI Taxonomy" id="1033008"/>
    <lineage>
        <taxon>Eukaryota</taxon>
        <taxon>Fungi</taxon>
        <taxon>Dikarya</taxon>
        <taxon>Basidiomycota</taxon>
        <taxon>Agaricomycotina</taxon>
        <taxon>Agaricomycetes</taxon>
        <taxon>Agaricomycetidae</taxon>
        <taxon>Agaricales</taxon>
        <taxon>Marasmiineae</taxon>
        <taxon>Mycenaceae</taxon>
        <taxon>Mycena</taxon>
    </lineage>
</organism>
<keyword evidence="2" id="KW-1185">Reference proteome</keyword>
<dbReference type="AlphaFoldDB" id="A0AAD7EGW9"/>
<sequence length="203" mass="22166">MGLNHLSTKTYKSNYGCEVANLDVVGSVMCKNVVRHDDLNEFKALAIQPGTSILDCIHQGITVGNIVLAKLPTAYMSISIAEHLKKGYPNHPELIAVHLEHKHLSTIHQSLQNKKLSSIRALLVAANKDMQPSSHQYDMQEVQNTQLAQFSEPSVLTDIAMQYAPLAKLAKMSASSSPSTSCQNKDIVINKTTTASTISLDNI</sequence>
<proteinExistence type="predicted"/>
<evidence type="ECO:0000313" key="1">
    <source>
        <dbReference type="EMBL" id="KAJ7322808.1"/>
    </source>
</evidence>
<comment type="caution">
    <text evidence="1">The sequence shown here is derived from an EMBL/GenBank/DDBJ whole genome shotgun (WGS) entry which is preliminary data.</text>
</comment>
<accession>A0AAD7EGW9</accession>
<name>A0AAD7EGW9_9AGAR</name>